<keyword evidence="1 4" id="KW-0349">Heme</keyword>
<dbReference type="EnsemblMetazoa" id="XM_022791992">
    <property type="protein sequence ID" value="XP_022647727"/>
    <property type="gene ID" value="LOC111244663"/>
</dbReference>
<dbReference type="PANTHER" id="PTHR46458:SF5">
    <property type="entry name" value="GLOBIN FAMILY PROFILE DOMAIN-CONTAINING PROTEIN"/>
    <property type="match status" value="1"/>
</dbReference>
<keyword evidence="3" id="KW-0408">Iron</keyword>
<feature type="domain" description="Globin" evidence="6">
    <location>
        <begin position="43"/>
        <end position="192"/>
    </location>
</feature>
<dbReference type="InterPro" id="IPR012292">
    <property type="entry name" value="Globin/Proto"/>
</dbReference>
<dbReference type="InterPro" id="IPR050532">
    <property type="entry name" value="Globin-like_OT"/>
</dbReference>
<evidence type="ECO:0000256" key="2">
    <source>
        <dbReference type="ARBA" id="ARBA00022723"/>
    </source>
</evidence>
<evidence type="ECO:0000313" key="7">
    <source>
        <dbReference type="EnsemblMetazoa" id="XP_022647743"/>
    </source>
</evidence>
<feature type="region of interest" description="Disordered" evidence="5">
    <location>
        <begin position="13"/>
        <end position="45"/>
    </location>
</feature>
<evidence type="ECO:0000256" key="1">
    <source>
        <dbReference type="ARBA" id="ARBA00022617"/>
    </source>
</evidence>
<evidence type="ECO:0000256" key="3">
    <source>
        <dbReference type="ARBA" id="ARBA00023004"/>
    </source>
</evidence>
<dbReference type="PANTHER" id="PTHR46458">
    <property type="entry name" value="BLR2807 PROTEIN"/>
    <property type="match status" value="1"/>
</dbReference>
<keyword evidence="4" id="KW-0813">Transport</keyword>
<proteinExistence type="inferred from homology"/>
<dbReference type="RefSeq" id="XP_022647743.1">
    <property type="nucleotide sequence ID" value="XM_022792008.1"/>
</dbReference>
<dbReference type="GeneID" id="111244663"/>
<dbReference type="RefSeq" id="XP_022647718.1">
    <property type="nucleotide sequence ID" value="XM_022791983.1"/>
</dbReference>
<dbReference type="PROSITE" id="PS01033">
    <property type="entry name" value="GLOBIN"/>
    <property type="match status" value="1"/>
</dbReference>
<dbReference type="EnsemblMetazoa" id="XM_022792001">
    <property type="protein sequence ID" value="XP_022647736"/>
    <property type="gene ID" value="LOC111244663"/>
</dbReference>
<dbReference type="RefSeq" id="XP_022647736.1">
    <property type="nucleotide sequence ID" value="XM_022792001.1"/>
</dbReference>
<dbReference type="InterPro" id="IPR000971">
    <property type="entry name" value="Globin"/>
</dbReference>
<dbReference type="RefSeq" id="XP_022647727.1">
    <property type="nucleotide sequence ID" value="XM_022791992.1"/>
</dbReference>
<comment type="similarity">
    <text evidence="4">Belongs to the globin family.</text>
</comment>
<dbReference type="OMA" id="CMFIKLF"/>
<dbReference type="InterPro" id="IPR009050">
    <property type="entry name" value="Globin-like_sf"/>
</dbReference>
<dbReference type="RefSeq" id="XP_022647751.1">
    <property type="nucleotide sequence ID" value="XM_022792016.1"/>
</dbReference>
<dbReference type="InParanoid" id="A0A7M7MAF3"/>
<dbReference type="EnsemblMetazoa" id="XM_022792008">
    <property type="protein sequence ID" value="XP_022647743"/>
    <property type="gene ID" value="LOC111244663"/>
</dbReference>
<keyword evidence="4" id="KW-0561">Oxygen transport</keyword>
<dbReference type="Proteomes" id="UP000594260">
    <property type="component" value="Unplaced"/>
</dbReference>
<sequence>MGCTLSKAVTSLVHKGSERSPGVGRVADVDDPPPPPPPDPRSPLTARQIFSISKSWKAIARAMEPTGVEMFVRLFKQNEELLELFTSFQALKTEDEQRESMELGQHASLVMTTLDEGINSLDNLDYFFDYLHNAGGLHYKIKGFKKDYFWLIEKPFLEAVKLTLGDRYTDNIENIYKTTIHFILETLIEGYDMAEKKAIGSH</sequence>
<dbReference type="GO" id="GO:0005344">
    <property type="term" value="F:oxygen carrier activity"/>
    <property type="evidence" value="ECO:0007669"/>
    <property type="project" value="UniProtKB-KW"/>
</dbReference>
<evidence type="ECO:0000259" key="6">
    <source>
        <dbReference type="PROSITE" id="PS01033"/>
    </source>
</evidence>
<dbReference type="EnsemblMetazoa" id="XM_022791976">
    <property type="protein sequence ID" value="XP_022647711"/>
    <property type="gene ID" value="LOC111244663"/>
</dbReference>
<dbReference type="GO" id="GO:0020037">
    <property type="term" value="F:heme binding"/>
    <property type="evidence" value="ECO:0007669"/>
    <property type="project" value="InterPro"/>
</dbReference>
<dbReference type="GO" id="GO:0019825">
    <property type="term" value="F:oxygen binding"/>
    <property type="evidence" value="ECO:0007669"/>
    <property type="project" value="InterPro"/>
</dbReference>
<dbReference type="SUPFAM" id="SSF46458">
    <property type="entry name" value="Globin-like"/>
    <property type="match status" value="1"/>
</dbReference>
<keyword evidence="2" id="KW-0479">Metal-binding</keyword>
<reference evidence="7" key="1">
    <citation type="submission" date="2021-01" db="UniProtKB">
        <authorList>
            <consortium name="EnsemblMetazoa"/>
        </authorList>
    </citation>
    <scope>IDENTIFICATION</scope>
</reference>
<dbReference type="OrthoDB" id="6344802at2759"/>
<feature type="compositionally biased region" description="Pro residues" evidence="5">
    <location>
        <begin position="32"/>
        <end position="41"/>
    </location>
</feature>
<protein>
    <recommendedName>
        <fullName evidence="6">Globin domain-containing protein</fullName>
    </recommendedName>
</protein>
<dbReference type="EnsemblMetazoa" id="XM_022791983">
    <property type="protein sequence ID" value="XP_022647718"/>
    <property type="gene ID" value="LOC111244663"/>
</dbReference>
<name>A0A7M7MAF3_VARDE</name>
<evidence type="ECO:0000256" key="4">
    <source>
        <dbReference type="RuleBase" id="RU000356"/>
    </source>
</evidence>
<dbReference type="KEGG" id="vde:111244663"/>
<dbReference type="AlphaFoldDB" id="A0A7M7MAF3"/>
<dbReference type="GO" id="GO:0046872">
    <property type="term" value="F:metal ion binding"/>
    <property type="evidence" value="ECO:0007669"/>
    <property type="project" value="UniProtKB-KW"/>
</dbReference>
<dbReference type="EnsemblMetazoa" id="XM_022792016">
    <property type="protein sequence ID" value="XP_022647751"/>
    <property type="gene ID" value="LOC111244663"/>
</dbReference>
<accession>A0A7M7MAF3</accession>
<evidence type="ECO:0000256" key="5">
    <source>
        <dbReference type="SAM" id="MobiDB-lite"/>
    </source>
</evidence>
<evidence type="ECO:0000313" key="8">
    <source>
        <dbReference type="Proteomes" id="UP000594260"/>
    </source>
</evidence>
<dbReference type="RefSeq" id="XP_022647711.1">
    <property type="nucleotide sequence ID" value="XM_022791976.1"/>
</dbReference>
<keyword evidence="8" id="KW-1185">Reference proteome</keyword>
<dbReference type="Gene3D" id="1.10.490.10">
    <property type="entry name" value="Globins"/>
    <property type="match status" value="1"/>
</dbReference>
<organism evidence="7 8">
    <name type="scientific">Varroa destructor</name>
    <name type="common">Honeybee mite</name>
    <dbReference type="NCBI Taxonomy" id="109461"/>
    <lineage>
        <taxon>Eukaryota</taxon>
        <taxon>Metazoa</taxon>
        <taxon>Ecdysozoa</taxon>
        <taxon>Arthropoda</taxon>
        <taxon>Chelicerata</taxon>
        <taxon>Arachnida</taxon>
        <taxon>Acari</taxon>
        <taxon>Parasitiformes</taxon>
        <taxon>Mesostigmata</taxon>
        <taxon>Gamasina</taxon>
        <taxon>Dermanyssoidea</taxon>
        <taxon>Varroidae</taxon>
        <taxon>Varroa</taxon>
    </lineage>
</organism>
<dbReference type="Pfam" id="PF00042">
    <property type="entry name" value="Globin"/>
    <property type="match status" value="1"/>
</dbReference>
<dbReference type="CDD" id="cd14766">
    <property type="entry name" value="CeGLB25-like"/>
    <property type="match status" value="1"/>
</dbReference>